<keyword evidence="2" id="KW-0808">Transferase</keyword>
<dbReference type="SUPFAM" id="SSF51161">
    <property type="entry name" value="Trimeric LpxA-like enzymes"/>
    <property type="match status" value="1"/>
</dbReference>
<feature type="region of interest" description="Disordered" evidence="3">
    <location>
        <begin position="148"/>
        <end position="168"/>
    </location>
</feature>
<protein>
    <recommendedName>
        <fullName evidence="6">Acyltransferase</fullName>
    </recommendedName>
</protein>
<keyword evidence="5" id="KW-1185">Reference proteome</keyword>
<dbReference type="PANTHER" id="PTHR23416:SF23">
    <property type="entry name" value="ACETYLTRANSFERASE C18B11.09C-RELATED"/>
    <property type="match status" value="1"/>
</dbReference>
<reference evidence="4 5" key="1">
    <citation type="submission" date="2023-06" db="EMBL/GenBank/DDBJ databases">
        <title>Actinomycetospora Odt1-22.</title>
        <authorList>
            <person name="Supong K."/>
        </authorList>
    </citation>
    <scope>NUCLEOTIDE SEQUENCE [LARGE SCALE GENOMIC DNA]</scope>
    <source>
        <strain evidence="4 5">Odt1-22</strain>
    </source>
</reference>
<evidence type="ECO:0000256" key="2">
    <source>
        <dbReference type="ARBA" id="ARBA00022679"/>
    </source>
</evidence>
<dbReference type="PANTHER" id="PTHR23416">
    <property type="entry name" value="SIALIC ACID SYNTHASE-RELATED"/>
    <property type="match status" value="1"/>
</dbReference>
<comment type="similarity">
    <text evidence="1">Belongs to the transferase hexapeptide repeat family.</text>
</comment>
<evidence type="ECO:0000256" key="1">
    <source>
        <dbReference type="ARBA" id="ARBA00007274"/>
    </source>
</evidence>
<dbReference type="Proteomes" id="UP001231924">
    <property type="component" value="Unassembled WGS sequence"/>
</dbReference>
<evidence type="ECO:0000313" key="5">
    <source>
        <dbReference type="Proteomes" id="UP001231924"/>
    </source>
</evidence>
<accession>A0ABT7M1Z5</accession>
<evidence type="ECO:0000256" key="3">
    <source>
        <dbReference type="SAM" id="MobiDB-lite"/>
    </source>
</evidence>
<evidence type="ECO:0008006" key="6">
    <source>
        <dbReference type="Google" id="ProtNLM"/>
    </source>
</evidence>
<proteinExistence type="inferred from homology"/>
<sequence>MIGARATARRAVVALSARLRYPSLFRARIYGDPRRLEIHRTAVVNNATFNLSSGTVTMRPWSFFGHNVTVLTGTHDVTKFGKERHRSVPAEGRDVVIDEGAWITSNATIVGPCRVGAHSVVGVGAVVVEDVPPYTVVAGVPARVISQIPRPAPGDVAPGGERPPASLS</sequence>
<organism evidence="4 5">
    <name type="scientific">Actinomycetospora termitidis</name>
    <dbReference type="NCBI Taxonomy" id="3053470"/>
    <lineage>
        <taxon>Bacteria</taxon>
        <taxon>Bacillati</taxon>
        <taxon>Actinomycetota</taxon>
        <taxon>Actinomycetes</taxon>
        <taxon>Pseudonocardiales</taxon>
        <taxon>Pseudonocardiaceae</taxon>
        <taxon>Actinomycetospora</taxon>
    </lineage>
</organism>
<dbReference type="InterPro" id="IPR051159">
    <property type="entry name" value="Hexapeptide_acetyltransf"/>
</dbReference>
<comment type="caution">
    <text evidence="4">The sequence shown here is derived from an EMBL/GenBank/DDBJ whole genome shotgun (WGS) entry which is preliminary data.</text>
</comment>
<name>A0ABT7M1Z5_9PSEU</name>
<dbReference type="InterPro" id="IPR011004">
    <property type="entry name" value="Trimer_LpxA-like_sf"/>
</dbReference>
<dbReference type="RefSeq" id="WP_286050707.1">
    <property type="nucleotide sequence ID" value="NZ_JASVWF010000001.1"/>
</dbReference>
<evidence type="ECO:0000313" key="4">
    <source>
        <dbReference type="EMBL" id="MDL5154671.1"/>
    </source>
</evidence>
<gene>
    <name evidence="4" type="ORF">QRT03_01780</name>
</gene>
<dbReference type="Gene3D" id="2.160.10.10">
    <property type="entry name" value="Hexapeptide repeat proteins"/>
    <property type="match status" value="1"/>
</dbReference>
<dbReference type="EMBL" id="JASVWF010000001">
    <property type="protein sequence ID" value="MDL5154671.1"/>
    <property type="molecule type" value="Genomic_DNA"/>
</dbReference>